<feature type="domain" description="NlpC/P60" evidence="7">
    <location>
        <begin position="130"/>
        <end position="255"/>
    </location>
</feature>
<evidence type="ECO:0000256" key="2">
    <source>
        <dbReference type="ARBA" id="ARBA00022670"/>
    </source>
</evidence>
<keyword evidence="2" id="KW-0645">Protease</keyword>
<evidence type="ECO:0000313" key="9">
    <source>
        <dbReference type="Proteomes" id="UP000241639"/>
    </source>
</evidence>
<dbReference type="Gene3D" id="3.90.1720.10">
    <property type="entry name" value="endopeptidase domain like (from Nostoc punctiforme)"/>
    <property type="match status" value="1"/>
</dbReference>
<organism evidence="8 9">
    <name type="scientific">Desmospora activa DSM 45169</name>
    <dbReference type="NCBI Taxonomy" id="1121389"/>
    <lineage>
        <taxon>Bacteria</taxon>
        <taxon>Bacillati</taxon>
        <taxon>Bacillota</taxon>
        <taxon>Bacilli</taxon>
        <taxon>Bacillales</taxon>
        <taxon>Thermoactinomycetaceae</taxon>
        <taxon>Desmospora</taxon>
    </lineage>
</organism>
<dbReference type="EMBL" id="PZZP01000002">
    <property type="protein sequence ID" value="PTM56515.1"/>
    <property type="molecule type" value="Genomic_DNA"/>
</dbReference>
<keyword evidence="3 8" id="KW-0378">Hydrolase</keyword>
<gene>
    <name evidence="8" type="ORF">C8J48_2837</name>
</gene>
<dbReference type="GO" id="GO:0006508">
    <property type="term" value="P:proteolysis"/>
    <property type="evidence" value="ECO:0007669"/>
    <property type="project" value="UniProtKB-KW"/>
</dbReference>
<dbReference type="SUPFAM" id="SSF54001">
    <property type="entry name" value="Cysteine proteinases"/>
    <property type="match status" value="1"/>
</dbReference>
<dbReference type="RefSeq" id="WP_107727849.1">
    <property type="nucleotide sequence ID" value="NZ_PZZP01000002.1"/>
</dbReference>
<evidence type="ECO:0000259" key="7">
    <source>
        <dbReference type="PROSITE" id="PS51935"/>
    </source>
</evidence>
<feature type="signal peptide" evidence="6">
    <location>
        <begin position="1"/>
        <end position="30"/>
    </location>
</feature>
<dbReference type="Pfam" id="PF00877">
    <property type="entry name" value="NLPC_P60"/>
    <property type="match status" value="1"/>
</dbReference>
<accession>A0A2T4Z3Q6</accession>
<keyword evidence="6" id="KW-0732">Signal</keyword>
<evidence type="ECO:0000256" key="5">
    <source>
        <dbReference type="SAM" id="MobiDB-lite"/>
    </source>
</evidence>
<keyword evidence="4" id="KW-0788">Thiol protease</keyword>
<dbReference type="InterPro" id="IPR000064">
    <property type="entry name" value="NLP_P60_dom"/>
</dbReference>
<reference evidence="8 9" key="1">
    <citation type="submission" date="2018-04" db="EMBL/GenBank/DDBJ databases">
        <title>Genomic Encyclopedia of Archaeal and Bacterial Type Strains, Phase II (KMG-II): from individual species to whole genera.</title>
        <authorList>
            <person name="Goeker M."/>
        </authorList>
    </citation>
    <scope>NUCLEOTIDE SEQUENCE [LARGE SCALE GENOMIC DNA]</scope>
    <source>
        <strain evidence="8 9">DSM 45169</strain>
    </source>
</reference>
<dbReference type="GO" id="GO:0008234">
    <property type="term" value="F:cysteine-type peptidase activity"/>
    <property type="evidence" value="ECO:0007669"/>
    <property type="project" value="UniProtKB-KW"/>
</dbReference>
<feature type="compositionally biased region" description="Low complexity" evidence="5">
    <location>
        <begin position="112"/>
        <end position="129"/>
    </location>
</feature>
<dbReference type="InterPro" id="IPR038765">
    <property type="entry name" value="Papain-like_cys_pep_sf"/>
</dbReference>
<dbReference type="OrthoDB" id="9813118at2"/>
<dbReference type="PANTHER" id="PTHR47053:SF1">
    <property type="entry name" value="MUREIN DD-ENDOPEPTIDASE MEPH-RELATED"/>
    <property type="match status" value="1"/>
</dbReference>
<name>A0A2T4Z3Q6_9BACL</name>
<evidence type="ECO:0000256" key="6">
    <source>
        <dbReference type="SAM" id="SignalP"/>
    </source>
</evidence>
<proteinExistence type="inferred from homology"/>
<evidence type="ECO:0000256" key="4">
    <source>
        <dbReference type="ARBA" id="ARBA00022807"/>
    </source>
</evidence>
<dbReference type="PROSITE" id="PS51935">
    <property type="entry name" value="NLPC_P60"/>
    <property type="match status" value="1"/>
</dbReference>
<feature type="region of interest" description="Disordered" evidence="5">
    <location>
        <begin position="56"/>
        <end position="129"/>
    </location>
</feature>
<evidence type="ECO:0000313" key="8">
    <source>
        <dbReference type="EMBL" id="PTM56515.1"/>
    </source>
</evidence>
<evidence type="ECO:0000256" key="3">
    <source>
        <dbReference type="ARBA" id="ARBA00022801"/>
    </source>
</evidence>
<dbReference type="PANTHER" id="PTHR47053">
    <property type="entry name" value="MUREIN DD-ENDOPEPTIDASE MEPH-RELATED"/>
    <property type="match status" value="1"/>
</dbReference>
<feature type="chain" id="PRO_5015400467" evidence="6">
    <location>
        <begin position="31"/>
        <end position="258"/>
    </location>
</feature>
<comment type="similarity">
    <text evidence="1">Belongs to the peptidase C40 family.</text>
</comment>
<sequence length="258" mass="27583">MQKTNWLKKGLISAVAFTLVGAALPGASYASTSAKSTNSDQLIQQIFAQVGLRTPSIQQPASNGKTSVTDQPQTTPQADSNQTATPQTEDSQTATPEAGDSQTTSPETTESNQPATNNQTAAPQQTQAQASFGDRIIKTGEKYMGTPYKFGARSGQTSNFDCSSFVQYVFGQNGVKLPRTSSQQSKVGTEVSRNQLQKGDLVFFKLRGSNGRIAHVGIYAGNGKLLHTWGSGGVRYDKMSAAWLDWGFVKATRVTSNN</sequence>
<keyword evidence="9" id="KW-1185">Reference proteome</keyword>
<dbReference type="InterPro" id="IPR051202">
    <property type="entry name" value="Peptidase_C40"/>
</dbReference>
<protein>
    <submittedName>
        <fullName evidence="8">Cell wall-associated NlpC family hydrolase</fullName>
    </submittedName>
</protein>
<comment type="caution">
    <text evidence="8">The sequence shown here is derived from an EMBL/GenBank/DDBJ whole genome shotgun (WGS) entry which is preliminary data.</text>
</comment>
<dbReference type="AlphaFoldDB" id="A0A2T4Z3Q6"/>
<dbReference type="Proteomes" id="UP000241639">
    <property type="component" value="Unassembled WGS sequence"/>
</dbReference>
<feature type="compositionally biased region" description="Polar residues" evidence="5">
    <location>
        <begin position="56"/>
        <end position="111"/>
    </location>
</feature>
<evidence type="ECO:0000256" key="1">
    <source>
        <dbReference type="ARBA" id="ARBA00007074"/>
    </source>
</evidence>